<dbReference type="Proteomes" id="UP000782610">
    <property type="component" value="Unassembled WGS sequence"/>
</dbReference>
<comment type="caution">
    <text evidence="1">The sequence shown here is derived from an EMBL/GenBank/DDBJ whole genome shotgun (WGS) entry which is preliminary data.</text>
</comment>
<name>A0A933NZT5_9HYPH</name>
<dbReference type="AlphaFoldDB" id="A0A933NZT5"/>
<proteinExistence type="predicted"/>
<evidence type="ECO:0000313" key="2">
    <source>
        <dbReference type="Proteomes" id="UP000782610"/>
    </source>
</evidence>
<dbReference type="Pfam" id="PF12096">
    <property type="entry name" value="DUF3572"/>
    <property type="match status" value="1"/>
</dbReference>
<accession>A0A933NZT5</accession>
<sequence>MALKPTTVTLKELAELSLQYLAKNPDLLAEFMIQSGIDPKGLRRFIGTDEFAHGLVDHVVSNEPLLLAIAAENKLKPESIVAAWAKLHQAEG</sequence>
<evidence type="ECO:0000313" key="1">
    <source>
        <dbReference type="EMBL" id="MBI4923406.1"/>
    </source>
</evidence>
<gene>
    <name evidence="1" type="ORF">HY834_16820</name>
</gene>
<reference evidence="1" key="1">
    <citation type="submission" date="2020-07" db="EMBL/GenBank/DDBJ databases">
        <title>Huge and variable diversity of episymbiotic CPR bacteria and DPANN archaea in groundwater ecosystems.</title>
        <authorList>
            <person name="He C.Y."/>
            <person name="Keren R."/>
            <person name="Whittaker M."/>
            <person name="Farag I.F."/>
            <person name="Doudna J."/>
            <person name="Cate J.H.D."/>
            <person name="Banfield J.F."/>
        </authorList>
    </citation>
    <scope>NUCLEOTIDE SEQUENCE</scope>
    <source>
        <strain evidence="1">NC_groundwater_1586_Pr3_B-0.1um_66_15</strain>
    </source>
</reference>
<dbReference type="EMBL" id="JACRAF010000055">
    <property type="protein sequence ID" value="MBI4923406.1"/>
    <property type="molecule type" value="Genomic_DNA"/>
</dbReference>
<protein>
    <submittedName>
        <fullName evidence="1">DUF3572 family protein</fullName>
    </submittedName>
</protein>
<organism evidence="1 2">
    <name type="scientific">Devosia nanyangense</name>
    <dbReference type="NCBI Taxonomy" id="1228055"/>
    <lineage>
        <taxon>Bacteria</taxon>
        <taxon>Pseudomonadati</taxon>
        <taxon>Pseudomonadota</taxon>
        <taxon>Alphaproteobacteria</taxon>
        <taxon>Hyphomicrobiales</taxon>
        <taxon>Devosiaceae</taxon>
        <taxon>Devosia</taxon>
    </lineage>
</organism>
<dbReference type="InterPro" id="IPR021955">
    <property type="entry name" value="DUF3572"/>
</dbReference>